<sequence length="480" mass="52743">MPECSCGQMKILTDRYQQDCVIQFLMGLNETYSNVRDQIMLMDPIPPVSKVFSLVQQQEKQHQMLLGSSTPDSMALLTRNTNMGFKSFSRPYCSHCKIQGHSLEDCFKVGNAKPPICSHCNLSGHLAEKCYKLVGYPPGHKLYNRWKKPNMYTRQANMVMTEDFPKEQADKMDLISNQYQKILKLLHEKHNPADSHFSMNPSSTIPMANSTSLSSMSDAEFSLETCETGLPIDQSSSTSFSTDHSQSVIPTSSSPPHIPHADADEDSFGKEKFVVDNSPASIMPFSCKADLRCINRQVKGKMSHNLETRSFVDEIRHFNKSCFFDLGHPLLNRVAESFVKAAGIGAVQAVSREAYFAAIEGSGLESGGGSPSEISVDGKKRNHFPDLRGENSRKSLEALVRNTGKESLQWGIAAGVYAGLTYGLRESRGVHDWKNSAVAGAITGVALALTTNDKSHEQIVQCAITGAAITTAANLLTGIF</sequence>
<evidence type="ECO:0000313" key="6">
    <source>
        <dbReference type="EMBL" id="KAB5538354.1"/>
    </source>
</evidence>
<accession>A0A5N5L6H4</accession>
<dbReference type="PANTHER" id="PTHR15371">
    <property type="entry name" value="TIM23"/>
    <property type="match status" value="1"/>
</dbReference>
<comment type="caution">
    <text evidence="6">The sequence shown here is derived from an EMBL/GenBank/DDBJ whole genome shotgun (WGS) entry which is preliminary data.</text>
</comment>
<evidence type="ECO:0000256" key="3">
    <source>
        <dbReference type="ARBA" id="ARBA00022989"/>
    </source>
</evidence>
<dbReference type="SUPFAM" id="SSF57756">
    <property type="entry name" value="Retrovirus zinc finger-like domains"/>
    <property type="match status" value="1"/>
</dbReference>
<dbReference type="GO" id="GO:0003676">
    <property type="term" value="F:nucleic acid binding"/>
    <property type="evidence" value="ECO:0007669"/>
    <property type="project" value="InterPro"/>
</dbReference>
<evidence type="ECO:0000256" key="2">
    <source>
        <dbReference type="ARBA" id="ARBA00022692"/>
    </source>
</evidence>
<dbReference type="Gene3D" id="4.10.60.10">
    <property type="entry name" value="Zinc finger, CCHC-type"/>
    <property type="match status" value="1"/>
</dbReference>
<dbReference type="GO" id="GO:0008270">
    <property type="term" value="F:zinc ion binding"/>
    <property type="evidence" value="ECO:0007669"/>
    <property type="project" value="InterPro"/>
</dbReference>
<comment type="subcellular location">
    <subcellularLocation>
        <location evidence="1">Membrane</location>
        <topology evidence="1">Multi-pass membrane protein</topology>
    </subcellularLocation>
</comment>
<dbReference type="AlphaFoldDB" id="A0A5N5L6H4"/>
<evidence type="ECO:0000256" key="4">
    <source>
        <dbReference type="ARBA" id="ARBA00023136"/>
    </source>
</evidence>
<proteinExistence type="predicted"/>
<protein>
    <recommendedName>
        <fullName evidence="8">CCHC-type domain-containing protein</fullName>
    </recommendedName>
</protein>
<reference evidence="7" key="1">
    <citation type="journal article" date="2019" name="Gigascience">
        <title>De novo genome assembly of the endangered Acer yangbiense, a plant species with extremely small populations endemic to Yunnan Province, China.</title>
        <authorList>
            <person name="Yang J."/>
            <person name="Wariss H.M."/>
            <person name="Tao L."/>
            <person name="Zhang R."/>
            <person name="Yun Q."/>
            <person name="Hollingsworth P."/>
            <person name="Dao Z."/>
            <person name="Luo G."/>
            <person name="Guo H."/>
            <person name="Ma Y."/>
            <person name="Sun W."/>
        </authorList>
    </citation>
    <scope>NUCLEOTIDE SEQUENCE [LARGE SCALE GENOMIC DNA]</scope>
    <source>
        <strain evidence="7">cv. br00</strain>
    </source>
</reference>
<evidence type="ECO:0008006" key="8">
    <source>
        <dbReference type="Google" id="ProtNLM"/>
    </source>
</evidence>
<dbReference type="Proteomes" id="UP000326939">
    <property type="component" value="Chromosome 10"/>
</dbReference>
<evidence type="ECO:0000256" key="1">
    <source>
        <dbReference type="ARBA" id="ARBA00004141"/>
    </source>
</evidence>
<dbReference type="GO" id="GO:0015171">
    <property type="term" value="F:amino acid transmembrane transporter activity"/>
    <property type="evidence" value="ECO:0007669"/>
    <property type="project" value="TreeGrafter"/>
</dbReference>
<dbReference type="PANTHER" id="PTHR15371:SF1">
    <property type="entry name" value="OUTER ENVELOPE PORE PROTEIN 16-2, CHLOROPLASTIC"/>
    <property type="match status" value="1"/>
</dbReference>
<dbReference type="EMBL" id="VDCV01000010">
    <property type="protein sequence ID" value="KAB5538354.1"/>
    <property type="molecule type" value="Genomic_DNA"/>
</dbReference>
<feature type="region of interest" description="Disordered" evidence="5">
    <location>
        <begin position="234"/>
        <end position="264"/>
    </location>
</feature>
<evidence type="ECO:0000256" key="5">
    <source>
        <dbReference type="SAM" id="MobiDB-lite"/>
    </source>
</evidence>
<organism evidence="6 7">
    <name type="scientific">Salix brachista</name>
    <dbReference type="NCBI Taxonomy" id="2182728"/>
    <lineage>
        <taxon>Eukaryota</taxon>
        <taxon>Viridiplantae</taxon>
        <taxon>Streptophyta</taxon>
        <taxon>Embryophyta</taxon>
        <taxon>Tracheophyta</taxon>
        <taxon>Spermatophyta</taxon>
        <taxon>Magnoliopsida</taxon>
        <taxon>eudicotyledons</taxon>
        <taxon>Gunneridae</taxon>
        <taxon>Pentapetalae</taxon>
        <taxon>rosids</taxon>
        <taxon>fabids</taxon>
        <taxon>Malpighiales</taxon>
        <taxon>Salicaceae</taxon>
        <taxon>Saliceae</taxon>
        <taxon>Salix</taxon>
    </lineage>
</organism>
<keyword evidence="7" id="KW-1185">Reference proteome</keyword>
<dbReference type="Pfam" id="PF02466">
    <property type="entry name" value="Tim17"/>
    <property type="match status" value="1"/>
</dbReference>
<keyword evidence="3" id="KW-1133">Transmembrane helix</keyword>
<dbReference type="GO" id="GO:0009707">
    <property type="term" value="C:chloroplast outer membrane"/>
    <property type="evidence" value="ECO:0007669"/>
    <property type="project" value="TreeGrafter"/>
</dbReference>
<dbReference type="InterPro" id="IPR036875">
    <property type="entry name" value="Znf_CCHC_sf"/>
</dbReference>
<evidence type="ECO:0000313" key="7">
    <source>
        <dbReference type="Proteomes" id="UP000326939"/>
    </source>
</evidence>
<feature type="compositionally biased region" description="Low complexity" evidence="5">
    <location>
        <begin position="234"/>
        <end position="255"/>
    </location>
</feature>
<gene>
    <name evidence="6" type="ORF">DKX38_015887</name>
</gene>
<name>A0A5N5L6H4_9ROSI</name>
<keyword evidence="4" id="KW-0472">Membrane</keyword>
<dbReference type="InterPro" id="IPR045238">
    <property type="entry name" value="Tim23-like"/>
</dbReference>
<keyword evidence="2" id="KW-0812">Transmembrane</keyword>